<keyword evidence="1" id="KW-1133">Transmembrane helix</keyword>
<evidence type="ECO:0000313" key="2">
    <source>
        <dbReference type="EMBL" id="KFI87092.1"/>
    </source>
</evidence>
<dbReference type="eggNOG" id="ENOG5030YAB">
    <property type="taxonomic scope" value="Bacteria"/>
</dbReference>
<feature type="transmembrane region" description="Helical" evidence="1">
    <location>
        <begin position="15"/>
        <end position="33"/>
    </location>
</feature>
<organism evidence="2 3">
    <name type="scientific">Bifidobacterium reuteri DSM 23975</name>
    <dbReference type="NCBI Taxonomy" id="1437610"/>
    <lineage>
        <taxon>Bacteria</taxon>
        <taxon>Bacillati</taxon>
        <taxon>Actinomycetota</taxon>
        <taxon>Actinomycetes</taxon>
        <taxon>Bifidobacteriales</taxon>
        <taxon>Bifidobacteriaceae</taxon>
        <taxon>Bifidobacterium</taxon>
    </lineage>
</organism>
<keyword evidence="1" id="KW-0812">Transmembrane</keyword>
<evidence type="ECO:0000313" key="3">
    <source>
        <dbReference type="Proteomes" id="UP000028984"/>
    </source>
</evidence>
<gene>
    <name evidence="2" type="ORF">BREU_0111</name>
</gene>
<protein>
    <submittedName>
        <fullName evidence="2">Uncharacterized protein</fullName>
    </submittedName>
</protein>
<keyword evidence="1" id="KW-0472">Membrane</keyword>
<comment type="caution">
    <text evidence="2">The sequence shown here is derived from an EMBL/GenBank/DDBJ whole genome shotgun (WGS) entry which is preliminary data.</text>
</comment>
<proteinExistence type="predicted"/>
<keyword evidence="3" id="KW-1185">Reference proteome</keyword>
<sequence length="102" mass="11480">MSKSTNNHVVRKGKIYHILPCILTIVALCSTCINSKSGNLISILANIANIHENIIWLIILLISMISACLCIYSIHKKDCKIYINICFIINIYYILVSLLTIT</sequence>
<feature type="transmembrane region" description="Helical" evidence="1">
    <location>
        <begin position="54"/>
        <end position="75"/>
    </location>
</feature>
<dbReference type="Proteomes" id="UP000028984">
    <property type="component" value="Unassembled WGS sequence"/>
</dbReference>
<dbReference type="AlphaFoldDB" id="A0A087CUZ2"/>
<reference evidence="2 3" key="1">
    <citation type="submission" date="2014-03" db="EMBL/GenBank/DDBJ databases">
        <title>Genomics of Bifidobacteria.</title>
        <authorList>
            <person name="Ventura M."/>
            <person name="Milani C."/>
            <person name="Lugli G.A."/>
        </authorList>
    </citation>
    <scope>NUCLEOTIDE SEQUENCE [LARGE SCALE GENOMIC DNA]</scope>
    <source>
        <strain evidence="2 3">DSM 23975</strain>
    </source>
</reference>
<dbReference type="EMBL" id="JGZK01000003">
    <property type="protein sequence ID" value="KFI87092.1"/>
    <property type="molecule type" value="Genomic_DNA"/>
</dbReference>
<accession>A0A087CUZ2</accession>
<evidence type="ECO:0000256" key="1">
    <source>
        <dbReference type="SAM" id="Phobius"/>
    </source>
</evidence>
<name>A0A087CUZ2_9BIFI</name>
<feature type="transmembrane region" description="Helical" evidence="1">
    <location>
        <begin position="81"/>
        <end position="101"/>
    </location>
</feature>